<dbReference type="EMBL" id="CM001220">
    <property type="protein sequence ID" value="AES89091.1"/>
    <property type="molecule type" value="Genomic_DNA"/>
</dbReference>
<reference evidence="3" key="3">
    <citation type="submission" date="2015-04" db="UniProtKB">
        <authorList>
            <consortium name="EnsemblPlants"/>
        </authorList>
    </citation>
    <scope>IDENTIFICATION</scope>
    <source>
        <strain evidence="3">cv. Jemalong A17</strain>
    </source>
</reference>
<feature type="compositionally biased region" description="Polar residues" evidence="1">
    <location>
        <begin position="1"/>
        <end position="18"/>
    </location>
</feature>
<dbReference type="EnsemblPlants" id="AES89091">
    <property type="protein sequence ID" value="AES89091"/>
    <property type="gene ID" value="MTR_4g069930"/>
</dbReference>
<organism evidence="2 4">
    <name type="scientific">Medicago truncatula</name>
    <name type="common">Barrel medic</name>
    <name type="synonym">Medicago tribuloides</name>
    <dbReference type="NCBI Taxonomy" id="3880"/>
    <lineage>
        <taxon>Eukaryota</taxon>
        <taxon>Viridiplantae</taxon>
        <taxon>Streptophyta</taxon>
        <taxon>Embryophyta</taxon>
        <taxon>Tracheophyta</taxon>
        <taxon>Spermatophyta</taxon>
        <taxon>Magnoliopsida</taxon>
        <taxon>eudicotyledons</taxon>
        <taxon>Gunneridae</taxon>
        <taxon>Pentapetalae</taxon>
        <taxon>rosids</taxon>
        <taxon>fabids</taxon>
        <taxon>Fabales</taxon>
        <taxon>Fabaceae</taxon>
        <taxon>Papilionoideae</taxon>
        <taxon>50 kb inversion clade</taxon>
        <taxon>NPAAA clade</taxon>
        <taxon>Hologalegina</taxon>
        <taxon>IRL clade</taxon>
        <taxon>Trifolieae</taxon>
        <taxon>Medicago</taxon>
    </lineage>
</organism>
<sequence>MPNKTSQINPSSQQQNDPIPTPAKASLTNRWQPKLANSPQTKGSATIQNFEKQQKSSIAGNRTRVSWVKARYPNRWTTMEVDGNFVQQF</sequence>
<name>G7JG51_MEDTR</name>
<keyword evidence="4" id="KW-1185">Reference proteome</keyword>
<reference evidence="2 4" key="1">
    <citation type="journal article" date="2011" name="Nature">
        <title>The Medicago genome provides insight into the evolution of rhizobial symbioses.</title>
        <authorList>
            <person name="Young N.D."/>
            <person name="Debelle F."/>
            <person name="Oldroyd G.E."/>
            <person name="Geurts R."/>
            <person name="Cannon S.B."/>
            <person name="Udvardi M.K."/>
            <person name="Benedito V.A."/>
            <person name="Mayer K.F."/>
            <person name="Gouzy J."/>
            <person name="Schoof H."/>
            <person name="Van de Peer Y."/>
            <person name="Proost S."/>
            <person name="Cook D.R."/>
            <person name="Meyers B.C."/>
            <person name="Spannagl M."/>
            <person name="Cheung F."/>
            <person name="De Mita S."/>
            <person name="Krishnakumar V."/>
            <person name="Gundlach H."/>
            <person name="Zhou S."/>
            <person name="Mudge J."/>
            <person name="Bharti A.K."/>
            <person name="Murray J.D."/>
            <person name="Naoumkina M.A."/>
            <person name="Rosen B."/>
            <person name="Silverstein K.A."/>
            <person name="Tang H."/>
            <person name="Rombauts S."/>
            <person name="Zhao P.X."/>
            <person name="Zhou P."/>
            <person name="Barbe V."/>
            <person name="Bardou P."/>
            <person name="Bechner M."/>
            <person name="Bellec A."/>
            <person name="Berger A."/>
            <person name="Berges H."/>
            <person name="Bidwell S."/>
            <person name="Bisseling T."/>
            <person name="Choisne N."/>
            <person name="Couloux A."/>
            <person name="Denny R."/>
            <person name="Deshpande S."/>
            <person name="Dai X."/>
            <person name="Doyle J.J."/>
            <person name="Dudez A.M."/>
            <person name="Farmer A.D."/>
            <person name="Fouteau S."/>
            <person name="Franken C."/>
            <person name="Gibelin C."/>
            <person name="Gish J."/>
            <person name="Goldstein S."/>
            <person name="Gonzalez A.J."/>
            <person name="Green P.J."/>
            <person name="Hallab A."/>
            <person name="Hartog M."/>
            <person name="Hua A."/>
            <person name="Humphray S.J."/>
            <person name="Jeong D.H."/>
            <person name="Jing Y."/>
            <person name="Jocker A."/>
            <person name="Kenton S.M."/>
            <person name="Kim D.J."/>
            <person name="Klee K."/>
            <person name="Lai H."/>
            <person name="Lang C."/>
            <person name="Lin S."/>
            <person name="Macmil S.L."/>
            <person name="Magdelenat G."/>
            <person name="Matthews L."/>
            <person name="McCorrison J."/>
            <person name="Monaghan E.L."/>
            <person name="Mun J.H."/>
            <person name="Najar F.Z."/>
            <person name="Nicholson C."/>
            <person name="Noirot C."/>
            <person name="O'Bleness M."/>
            <person name="Paule C.R."/>
            <person name="Poulain J."/>
            <person name="Prion F."/>
            <person name="Qin B."/>
            <person name="Qu C."/>
            <person name="Retzel E.F."/>
            <person name="Riddle C."/>
            <person name="Sallet E."/>
            <person name="Samain S."/>
            <person name="Samson N."/>
            <person name="Sanders I."/>
            <person name="Saurat O."/>
            <person name="Scarpelli C."/>
            <person name="Schiex T."/>
            <person name="Segurens B."/>
            <person name="Severin A.J."/>
            <person name="Sherrier D.J."/>
            <person name="Shi R."/>
            <person name="Sims S."/>
            <person name="Singer S.R."/>
            <person name="Sinharoy S."/>
            <person name="Sterck L."/>
            <person name="Viollet A."/>
            <person name="Wang B.B."/>
            <person name="Wang K."/>
            <person name="Wang M."/>
            <person name="Wang X."/>
            <person name="Warfsmann J."/>
            <person name="Weissenbach J."/>
            <person name="White D.D."/>
            <person name="White J.D."/>
            <person name="Wiley G.B."/>
            <person name="Wincker P."/>
            <person name="Xing Y."/>
            <person name="Yang L."/>
            <person name="Yao Z."/>
            <person name="Ying F."/>
            <person name="Zhai J."/>
            <person name="Zhou L."/>
            <person name="Zuber A."/>
            <person name="Denarie J."/>
            <person name="Dixon R.A."/>
            <person name="May G.D."/>
            <person name="Schwartz D.C."/>
            <person name="Rogers J."/>
            <person name="Quetier F."/>
            <person name="Town C.D."/>
            <person name="Roe B.A."/>
        </authorList>
    </citation>
    <scope>NUCLEOTIDE SEQUENCE [LARGE SCALE GENOMIC DNA]</scope>
    <source>
        <strain evidence="2">A17</strain>
        <strain evidence="3 4">cv. Jemalong A17</strain>
    </source>
</reference>
<protein>
    <submittedName>
        <fullName evidence="2 3">Uncharacterized protein</fullName>
    </submittedName>
</protein>
<proteinExistence type="predicted"/>
<gene>
    <name evidence="2" type="ordered locus">MTR_4g069930</name>
</gene>
<dbReference type="PaxDb" id="3880-AES89091"/>
<dbReference type="Proteomes" id="UP000002051">
    <property type="component" value="Chromosome 4"/>
</dbReference>
<evidence type="ECO:0000313" key="4">
    <source>
        <dbReference type="Proteomes" id="UP000002051"/>
    </source>
</evidence>
<feature type="compositionally biased region" description="Polar residues" evidence="1">
    <location>
        <begin position="26"/>
        <end position="61"/>
    </location>
</feature>
<evidence type="ECO:0000256" key="1">
    <source>
        <dbReference type="SAM" id="MobiDB-lite"/>
    </source>
</evidence>
<dbReference type="AlphaFoldDB" id="G7JG51"/>
<dbReference type="HOGENOM" id="CLU_2458187_0_0_1"/>
<evidence type="ECO:0000313" key="3">
    <source>
        <dbReference type="EnsemblPlants" id="AES89091"/>
    </source>
</evidence>
<reference evidence="2 4" key="2">
    <citation type="journal article" date="2014" name="BMC Genomics">
        <title>An improved genome release (version Mt4.0) for the model legume Medicago truncatula.</title>
        <authorList>
            <person name="Tang H."/>
            <person name="Krishnakumar V."/>
            <person name="Bidwell S."/>
            <person name="Rosen B."/>
            <person name="Chan A."/>
            <person name="Zhou S."/>
            <person name="Gentzbittel L."/>
            <person name="Childs K.L."/>
            <person name="Yandell M."/>
            <person name="Gundlach H."/>
            <person name="Mayer K.F."/>
            <person name="Schwartz D.C."/>
            <person name="Town C.D."/>
        </authorList>
    </citation>
    <scope>GENOME REANNOTATION</scope>
    <source>
        <strain evidence="3 4">cv. Jemalong A17</strain>
    </source>
</reference>
<accession>G7JG51</accession>
<feature type="region of interest" description="Disordered" evidence="1">
    <location>
        <begin position="1"/>
        <end position="61"/>
    </location>
</feature>
<evidence type="ECO:0000313" key="2">
    <source>
        <dbReference type="EMBL" id="AES89091.1"/>
    </source>
</evidence>